<proteinExistence type="predicted"/>
<feature type="transmembrane region" description="Helical" evidence="1">
    <location>
        <begin position="7"/>
        <end position="30"/>
    </location>
</feature>
<evidence type="ECO:0000256" key="1">
    <source>
        <dbReference type="SAM" id="Phobius"/>
    </source>
</evidence>
<dbReference type="NCBIfam" id="NF046073">
    <property type="entry name" value="UpsA"/>
    <property type="match status" value="1"/>
</dbReference>
<evidence type="ECO:0000313" key="2">
    <source>
        <dbReference type="EMBL" id="AWR99631.1"/>
    </source>
</evidence>
<dbReference type="InterPro" id="IPR013373">
    <property type="entry name" value="Flagellin/pilin_N_arc"/>
</dbReference>
<dbReference type="KEGG" id="mhk:DFR87_07955"/>
<keyword evidence="1" id="KW-1133">Transmembrane helix</keyword>
<keyword evidence="1" id="KW-0812">Transmembrane</keyword>
<dbReference type="AlphaFoldDB" id="A0A2U9IU74"/>
<dbReference type="NCBIfam" id="TIGR02537">
    <property type="entry name" value="arch_flag_Nterm"/>
    <property type="match status" value="1"/>
</dbReference>
<reference evidence="3" key="3">
    <citation type="submission" date="2020-03" db="EMBL/GenBank/DDBJ databases">
        <title>Sequencing and Assembly of Multiple Reported Metal-Biooxidizing Members of the Extremely Thermoacidophilic Archaeal Family Sulfolobaceae.</title>
        <authorList>
            <person name="Counts J.A."/>
            <person name="Kelly R.M."/>
        </authorList>
    </citation>
    <scope>NUCLEOTIDE SEQUENCE [LARGE SCALE GENOMIC DNA]</scope>
    <source>
        <strain evidence="3">HO1-1</strain>
    </source>
</reference>
<accession>A0A2U9IU74</accession>
<keyword evidence="1" id="KW-0472">Membrane</keyword>
<dbReference type="RefSeq" id="WP_110369288.1">
    <property type="nucleotide sequence ID" value="NZ_CP029287.2"/>
</dbReference>
<keyword evidence="3" id="KW-1185">Reference proteome</keyword>
<reference evidence="2 3" key="1">
    <citation type="submission" date="2018-05" db="EMBL/GenBank/DDBJ databases">
        <title>Complete Genome Sequences of Extremely Thermoacidophilic, Metal-Mobilizing Type-Strain Members of the Archaeal Family Sulfolobaceae: Acidianus brierleyi DSM-1651T, Acidianus sulfidivorans DSM-18786T, Metallosphaera hakonensis DSM-7519T, and Metallosphaera prunae DSM-10039T.</title>
        <authorList>
            <person name="Counts J.A."/>
            <person name="Kelly R.M."/>
        </authorList>
    </citation>
    <scope>NUCLEOTIDE SEQUENCE [LARGE SCALE GENOMIC DNA]</scope>
    <source>
        <strain evidence="2 3">HO1-1</strain>
    </source>
</reference>
<reference evidence="3" key="2">
    <citation type="submission" date="2020-03" db="EMBL/GenBank/DDBJ databases">
        <title>Complete Genome Sequences of Extremely Thermoacidophilic, Metal-Mobilizing Type-Strain Members of the Archaeal Family Sulfolobaceae: Acidianus brierleyi DSM-1651T, Acidianus sulfidivorans DSM-18786T, Metallosphaera hakonensis DSM-7519T, and Metallosphaera prunae DSM-10039T.</title>
        <authorList>
            <person name="Counts J.A."/>
            <person name="Kelly R.M."/>
        </authorList>
    </citation>
    <scope>NUCLEOTIDE SEQUENCE [LARGE SCALE GENOMIC DNA]</scope>
    <source>
        <strain evidence="3">HO1-1</strain>
    </source>
</reference>
<dbReference type="Proteomes" id="UP000247586">
    <property type="component" value="Chromosome"/>
</dbReference>
<organism evidence="2 3">
    <name type="scientific">Metallosphaera hakonensis JCM 8857 = DSM 7519</name>
    <dbReference type="NCBI Taxonomy" id="1293036"/>
    <lineage>
        <taxon>Archaea</taxon>
        <taxon>Thermoproteota</taxon>
        <taxon>Thermoprotei</taxon>
        <taxon>Sulfolobales</taxon>
        <taxon>Sulfolobaceae</taxon>
        <taxon>Metallosphaera</taxon>
    </lineage>
</organism>
<dbReference type="OrthoDB" id="34600at2157"/>
<dbReference type="EMBL" id="CP029287">
    <property type="protein sequence ID" value="AWR99631.1"/>
    <property type="molecule type" value="Genomic_DNA"/>
</dbReference>
<sequence length="140" mass="15193">MKTRKGVSSILGTILIISITLALGGLLFGYSRGLFNNLSTNENLYTQYELLSSTGGFGYLQYTLKNNGNVALHVEYIDITGNGTNDRIPINIILQPGEEVQNLTAISNIVSGNYYSVVVIAQTQNGQLYDTISNVLAVNQ</sequence>
<dbReference type="GeneID" id="36835267"/>
<dbReference type="STRING" id="1293036.GCA_001315825_00124"/>
<name>A0A2U9IU74_9CREN</name>
<protein>
    <recommendedName>
        <fullName evidence="4">Flagellar biosynthesis protein FlaG</fullName>
    </recommendedName>
</protein>
<evidence type="ECO:0008006" key="4">
    <source>
        <dbReference type="Google" id="ProtNLM"/>
    </source>
</evidence>
<evidence type="ECO:0000313" key="3">
    <source>
        <dbReference type="Proteomes" id="UP000247586"/>
    </source>
</evidence>
<gene>
    <name evidence="2" type="ORF">DFR87_07955</name>
</gene>